<gene>
    <name evidence="2" type="ORF">CV102_03400</name>
</gene>
<dbReference type="Proteomes" id="UP000766904">
    <property type="component" value="Unassembled WGS sequence"/>
</dbReference>
<name>A0A8J8TS19_9EURY</name>
<dbReference type="RefSeq" id="WP_148856464.1">
    <property type="nucleotide sequence ID" value="NZ_PHNJ01000001.1"/>
</dbReference>
<proteinExistence type="predicted"/>
<organism evidence="2 3">
    <name type="scientific">Natronococcus pandeyae</name>
    <dbReference type="NCBI Taxonomy" id="2055836"/>
    <lineage>
        <taxon>Archaea</taxon>
        <taxon>Methanobacteriati</taxon>
        <taxon>Methanobacteriota</taxon>
        <taxon>Stenosarchaea group</taxon>
        <taxon>Halobacteria</taxon>
        <taxon>Halobacteriales</taxon>
        <taxon>Natrialbaceae</taxon>
        <taxon>Natronococcus</taxon>
    </lineage>
</organism>
<evidence type="ECO:0000256" key="1">
    <source>
        <dbReference type="SAM" id="Phobius"/>
    </source>
</evidence>
<dbReference type="Pfam" id="PF06197">
    <property type="entry name" value="DUF998"/>
    <property type="match status" value="1"/>
</dbReference>
<dbReference type="PANTHER" id="PTHR42241:SF2">
    <property type="entry name" value="HYPOTHETICAL MEMBRANE PROTEIN, CONSERVED, DUF998 FAMILY"/>
    <property type="match status" value="1"/>
</dbReference>
<dbReference type="InterPro" id="IPR009339">
    <property type="entry name" value="DUF998"/>
</dbReference>
<reference evidence="2" key="1">
    <citation type="submission" date="2017-11" db="EMBL/GenBank/DDBJ databases">
        <authorList>
            <person name="Kajale S.C."/>
            <person name="Sharma A."/>
        </authorList>
    </citation>
    <scope>NUCLEOTIDE SEQUENCE</scope>
    <source>
        <strain evidence="2">LS1_42</strain>
    </source>
</reference>
<sequence>MRLRDHSRFSKRTAAYCGLAAPLVALSAIVLATVLATPETFTWHGRALSDMGRPGTRTFLLFNGGLIAGGLFGIPFAWRLWVTSFGRVERLGVVLLVTSVVGMIGVGVFFLGHTEYYLERNLHFAAALTFFGVAPFAQWVYGTGQVLDGARGLGLLSIWFGIVHPVTWLVWLVSRAGTTDSWAWFAVPEFVAALAFGGWILVLAGDLHLADTEGRESHD</sequence>
<feature type="transmembrane region" description="Helical" evidence="1">
    <location>
        <begin position="153"/>
        <end position="171"/>
    </location>
</feature>
<feature type="transmembrane region" description="Helical" evidence="1">
    <location>
        <begin position="60"/>
        <end position="81"/>
    </location>
</feature>
<accession>A0A8J8TS19</accession>
<evidence type="ECO:0000313" key="2">
    <source>
        <dbReference type="EMBL" id="TYL40626.1"/>
    </source>
</evidence>
<evidence type="ECO:0000313" key="3">
    <source>
        <dbReference type="Proteomes" id="UP000766904"/>
    </source>
</evidence>
<protein>
    <submittedName>
        <fullName evidence="2">DUF998 domain-containing protein</fullName>
    </submittedName>
</protein>
<feature type="transmembrane region" description="Helical" evidence="1">
    <location>
        <begin position="124"/>
        <end position="141"/>
    </location>
</feature>
<comment type="caution">
    <text evidence="2">The sequence shown here is derived from an EMBL/GenBank/DDBJ whole genome shotgun (WGS) entry which is preliminary data.</text>
</comment>
<feature type="transmembrane region" description="Helical" evidence="1">
    <location>
        <begin position="93"/>
        <end position="112"/>
    </location>
</feature>
<keyword evidence="3" id="KW-1185">Reference proteome</keyword>
<dbReference type="EMBL" id="PHNJ01000001">
    <property type="protein sequence ID" value="TYL40626.1"/>
    <property type="molecule type" value="Genomic_DNA"/>
</dbReference>
<dbReference type="OrthoDB" id="103507at2157"/>
<keyword evidence="1" id="KW-1133">Transmembrane helix</keyword>
<keyword evidence="1" id="KW-0812">Transmembrane</keyword>
<keyword evidence="1" id="KW-0472">Membrane</keyword>
<dbReference type="PANTHER" id="PTHR42241">
    <property type="entry name" value="HYPOTHETICAL MEMBRANE PROTEIN, CONSERVED, DUF998 FAMILY"/>
    <property type="match status" value="1"/>
</dbReference>
<feature type="transmembrane region" description="Helical" evidence="1">
    <location>
        <begin position="183"/>
        <end position="205"/>
    </location>
</feature>
<dbReference type="AlphaFoldDB" id="A0A8J8TS19"/>